<dbReference type="EMBL" id="AP024488">
    <property type="protein sequence ID" value="BCS95636.1"/>
    <property type="molecule type" value="Genomic_DNA"/>
</dbReference>
<evidence type="ECO:0000313" key="3">
    <source>
        <dbReference type="EMBL" id="BCS95636.1"/>
    </source>
</evidence>
<dbReference type="InterPro" id="IPR006016">
    <property type="entry name" value="UspA"/>
</dbReference>
<dbReference type="Proteomes" id="UP001320148">
    <property type="component" value="Chromosome"/>
</dbReference>
<accession>A0ABM7PEN0</accession>
<gene>
    <name evidence="3" type="ORF">DSLASN_12680</name>
</gene>
<dbReference type="PANTHER" id="PTHR46268">
    <property type="entry name" value="STRESS RESPONSE PROTEIN NHAX"/>
    <property type="match status" value="1"/>
</dbReference>
<dbReference type="InterPro" id="IPR014729">
    <property type="entry name" value="Rossmann-like_a/b/a_fold"/>
</dbReference>
<dbReference type="SUPFAM" id="SSF52402">
    <property type="entry name" value="Adenine nucleotide alpha hydrolases-like"/>
    <property type="match status" value="2"/>
</dbReference>
<dbReference type="RefSeq" id="WP_236891916.1">
    <property type="nucleotide sequence ID" value="NZ_AP024488.1"/>
</dbReference>
<evidence type="ECO:0000313" key="4">
    <source>
        <dbReference type="Proteomes" id="UP001320148"/>
    </source>
</evidence>
<dbReference type="PANTHER" id="PTHR46268:SF6">
    <property type="entry name" value="UNIVERSAL STRESS PROTEIN UP12"/>
    <property type="match status" value="1"/>
</dbReference>
<evidence type="ECO:0000256" key="1">
    <source>
        <dbReference type="ARBA" id="ARBA00008791"/>
    </source>
</evidence>
<proteinExistence type="inferred from homology"/>
<dbReference type="Pfam" id="PF00582">
    <property type="entry name" value="Usp"/>
    <property type="match status" value="2"/>
</dbReference>
<sequence>MFKKILFATTASPVCDEAAKVAFDLAGKYGASIKVLHVYGLPSHGFSTEVKEFRSGQEEFADADHEKQLADELRASCDHLMGKVSDCDVAVRTGVPQTEILRVARKWECDLIVMGAHTRMDETGALRYRNIVGNTMQKVAKSSKAPVLIVSRPCTSCFWYFENVIFGTDLSKASDAAFAFALKTAKESGAKLYIFHALEIEGISAGLPENQVSLEERLTEARTKIKERYLTKAGGFDNIAVEVWEGTPYVEILKFTRERKGDLIVMAHHGKRRDEEADMGSTVEQVVLRSSCPVVSVNHEDRL</sequence>
<keyword evidence="4" id="KW-1185">Reference proteome</keyword>
<reference evidence="3 4" key="1">
    <citation type="submission" date="2021-02" db="EMBL/GenBank/DDBJ databases">
        <title>Complete genome of Desulfoluna sp. strain ASN36.</title>
        <authorList>
            <person name="Takahashi A."/>
            <person name="Kojima H."/>
            <person name="Fukui M."/>
        </authorList>
    </citation>
    <scope>NUCLEOTIDE SEQUENCE [LARGE SCALE GENOMIC DNA]</scope>
    <source>
        <strain evidence="3 4">ASN36</strain>
    </source>
</reference>
<dbReference type="InterPro" id="IPR006015">
    <property type="entry name" value="Universal_stress_UspA"/>
</dbReference>
<protein>
    <submittedName>
        <fullName evidence="3">Universal stress protein</fullName>
    </submittedName>
</protein>
<dbReference type="CDD" id="cd00293">
    <property type="entry name" value="USP-like"/>
    <property type="match status" value="2"/>
</dbReference>
<organism evidence="3 4">
    <name type="scientific">Desulfoluna limicola</name>
    <dbReference type="NCBI Taxonomy" id="2810562"/>
    <lineage>
        <taxon>Bacteria</taxon>
        <taxon>Pseudomonadati</taxon>
        <taxon>Thermodesulfobacteriota</taxon>
        <taxon>Desulfobacteria</taxon>
        <taxon>Desulfobacterales</taxon>
        <taxon>Desulfolunaceae</taxon>
        <taxon>Desulfoluna</taxon>
    </lineage>
</organism>
<name>A0ABM7PEN0_9BACT</name>
<evidence type="ECO:0000259" key="2">
    <source>
        <dbReference type="Pfam" id="PF00582"/>
    </source>
</evidence>
<dbReference type="Gene3D" id="3.40.50.620">
    <property type="entry name" value="HUPs"/>
    <property type="match status" value="2"/>
</dbReference>
<comment type="similarity">
    <text evidence="1">Belongs to the universal stress protein A family.</text>
</comment>
<feature type="domain" description="UspA" evidence="2">
    <location>
        <begin position="161"/>
        <end position="297"/>
    </location>
</feature>
<dbReference type="PRINTS" id="PR01438">
    <property type="entry name" value="UNVRSLSTRESS"/>
</dbReference>
<feature type="domain" description="UspA" evidence="2">
    <location>
        <begin position="1"/>
        <end position="150"/>
    </location>
</feature>